<keyword evidence="3" id="KW-1185">Reference proteome</keyword>
<reference evidence="2 3" key="1">
    <citation type="journal article" date="2016" name="Antonie Van Leeuwenhoek">
        <title>Lysinibacillus endophyticus sp. nov., an indole-3-acetic acid producing endophytic bacterium isolated from corn root (Zea mays cv. Xinken-5).</title>
        <authorList>
            <person name="Yu J."/>
            <person name="Guan X."/>
            <person name="Liu C."/>
            <person name="Xiang W."/>
            <person name="Yu Z."/>
            <person name="Liu X."/>
            <person name="Wang G."/>
        </authorList>
    </citation>
    <scope>NUCLEOTIDE SEQUENCE [LARGE SCALE GENOMIC DNA]</scope>
    <source>
        <strain evidence="2 3">DSM 100506</strain>
    </source>
</reference>
<protein>
    <recommendedName>
        <fullName evidence="1">Phage conserved hypothetical protein C-terminal domain-containing protein</fullName>
    </recommendedName>
</protein>
<organism evidence="2 3">
    <name type="scientific">Ureibacillus endophyticus</name>
    <dbReference type="NCBI Taxonomy" id="1978490"/>
    <lineage>
        <taxon>Bacteria</taxon>
        <taxon>Bacillati</taxon>
        <taxon>Bacillota</taxon>
        <taxon>Bacilli</taxon>
        <taxon>Bacillales</taxon>
        <taxon>Caryophanaceae</taxon>
        <taxon>Ureibacillus</taxon>
    </lineage>
</organism>
<evidence type="ECO:0000313" key="2">
    <source>
        <dbReference type="EMBL" id="RKQ16958.1"/>
    </source>
</evidence>
<dbReference type="InterPro" id="IPR011741">
    <property type="entry name" value="Phg_2220_C"/>
</dbReference>
<gene>
    <name evidence="2" type="ORF">D8M03_08760</name>
</gene>
<dbReference type="Proteomes" id="UP000272238">
    <property type="component" value="Unassembled WGS sequence"/>
</dbReference>
<dbReference type="OrthoDB" id="9803733at2"/>
<comment type="caution">
    <text evidence="2">The sequence shown here is derived from an EMBL/GenBank/DDBJ whole genome shotgun (WGS) entry which is preliminary data.</text>
</comment>
<name>A0A494Z373_9BACL</name>
<sequence length="283" mass="32725">MGALASFRNKGYQTSLLSRHEAKSAIGSKIGEVVIMSKIIRAEKNENYTVLDQGFLKNRRLSWKAKGILAHMLSKPDDWYFRIDELMKHATDGDRSFRSGLNELKNYGYVERFPVYVDHKIVKWETIVYEVPPKLLLEKVQEGNHNPTSINQGNAALLNTDFKLNTELQNTDKKDIVEFSIPYKKIIDFLNEKAGTSYRHNTKNTRKLIKARFQEGFTEDDFQTVIIKKVVSWQDDPKMSKFLRPETLFGTKFESYLNEKVGEKHAKYSGNQTTAQFTDGIHF</sequence>
<proteinExistence type="predicted"/>
<feature type="domain" description="Phage conserved hypothetical protein C-terminal" evidence="1">
    <location>
        <begin position="186"/>
        <end position="258"/>
    </location>
</feature>
<dbReference type="AlphaFoldDB" id="A0A494Z373"/>
<accession>A0A494Z373</accession>
<evidence type="ECO:0000259" key="1">
    <source>
        <dbReference type="Pfam" id="PF09524"/>
    </source>
</evidence>
<dbReference type="EMBL" id="RBZN01000017">
    <property type="protein sequence ID" value="RKQ16958.1"/>
    <property type="molecule type" value="Genomic_DNA"/>
</dbReference>
<evidence type="ECO:0000313" key="3">
    <source>
        <dbReference type="Proteomes" id="UP000272238"/>
    </source>
</evidence>
<dbReference type="NCBIfam" id="TIGR02220">
    <property type="entry name" value="phg_TIGR02220"/>
    <property type="match status" value="1"/>
</dbReference>
<dbReference type="Pfam" id="PF09524">
    <property type="entry name" value="Phg_2220_C"/>
    <property type="match status" value="1"/>
</dbReference>